<dbReference type="GeneID" id="43346977"/>
<organism evidence="2 3">
    <name type="scientific">Paenibacillus barengoltzii G22</name>
    <dbReference type="NCBI Taxonomy" id="1235795"/>
    <lineage>
        <taxon>Bacteria</taxon>
        <taxon>Bacillati</taxon>
        <taxon>Bacillota</taxon>
        <taxon>Bacilli</taxon>
        <taxon>Bacillales</taxon>
        <taxon>Paenibacillaceae</taxon>
        <taxon>Paenibacillus</taxon>
    </lineage>
</organism>
<keyword evidence="1" id="KW-0472">Membrane</keyword>
<reference evidence="2 3" key="1">
    <citation type="submission" date="2013-04" db="EMBL/GenBank/DDBJ databases">
        <title>The Genome Sequence of Paenibacillus barengoltzii G22.</title>
        <authorList>
            <consortium name="The Broad Institute Genomics Platform"/>
            <consortium name="The Broad Institute Genome Sequencing Center for Infectious Disease"/>
            <person name="Earl A."/>
            <person name="Xavier R."/>
            <person name="Elson C."/>
            <person name="Duck W."/>
            <person name="Walker B."/>
            <person name="Young S."/>
            <person name="Zeng Q."/>
            <person name="Gargeya S."/>
            <person name="Fitzgerald M."/>
            <person name="Haas B."/>
            <person name="Abouelleil A."/>
            <person name="Allen A.W."/>
            <person name="Alvarado L."/>
            <person name="Arachchi H.M."/>
            <person name="Berlin A.M."/>
            <person name="Chapman S.B."/>
            <person name="Gainer-Dewar J."/>
            <person name="Goldberg J."/>
            <person name="Griggs A."/>
            <person name="Gujja S."/>
            <person name="Hansen M."/>
            <person name="Howarth C."/>
            <person name="Imamovic A."/>
            <person name="Ireland A."/>
            <person name="Larimer J."/>
            <person name="McCowan C."/>
            <person name="Murphy C."/>
            <person name="Pearson M."/>
            <person name="Poon T.W."/>
            <person name="Priest M."/>
            <person name="Roberts A."/>
            <person name="Saif S."/>
            <person name="Shea T."/>
            <person name="Sisk P."/>
            <person name="Sykes S."/>
            <person name="Wortman J."/>
            <person name="Nusbaum C."/>
            <person name="Birren B."/>
        </authorList>
    </citation>
    <scope>NUCLEOTIDE SEQUENCE [LARGE SCALE GENOMIC DNA]</scope>
    <source>
        <strain evidence="2 3">G22</strain>
    </source>
</reference>
<protein>
    <submittedName>
        <fullName evidence="2">Uncharacterized protein</fullName>
    </submittedName>
</protein>
<gene>
    <name evidence="2" type="ORF">C812_04088</name>
</gene>
<dbReference type="EMBL" id="ASSZ01000037">
    <property type="protein sequence ID" value="EOS53537.1"/>
    <property type="molecule type" value="Genomic_DNA"/>
</dbReference>
<name>R9LCS1_9BACL</name>
<dbReference type="Proteomes" id="UP000019598">
    <property type="component" value="Unassembled WGS sequence"/>
</dbReference>
<sequence>MGGPSNKSELEMEERLNELEKRLYSQDKRWKVIRNILLVIGSVWLALILVGVIQFMSSGS</sequence>
<proteinExistence type="predicted"/>
<keyword evidence="1" id="KW-0812">Transmembrane</keyword>
<comment type="caution">
    <text evidence="2">The sequence shown here is derived from an EMBL/GenBank/DDBJ whole genome shotgun (WGS) entry which is preliminary data.</text>
</comment>
<keyword evidence="1" id="KW-1133">Transmembrane helix</keyword>
<dbReference type="PATRIC" id="fig|1235795.3.peg.4051"/>
<dbReference type="AlphaFoldDB" id="R9LCS1"/>
<feature type="transmembrane region" description="Helical" evidence="1">
    <location>
        <begin position="32"/>
        <end position="56"/>
    </location>
</feature>
<evidence type="ECO:0000313" key="2">
    <source>
        <dbReference type="EMBL" id="EOS53537.1"/>
    </source>
</evidence>
<dbReference type="RefSeq" id="WP_016314453.1">
    <property type="nucleotide sequence ID" value="NZ_KE159655.1"/>
</dbReference>
<evidence type="ECO:0000256" key="1">
    <source>
        <dbReference type="SAM" id="Phobius"/>
    </source>
</evidence>
<accession>R9LCS1</accession>
<dbReference type="HOGENOM" id="CLU_2937208_0_0_9"/>
<evidence type="ECO:0000313" key="3">
    <source>
        <dbReference type="Proteomes" id="UP000019598"/>
    </source>
</evidence>